<name>A0A382J3C6_9ZZZZ</name>
<gene>
    <name evidence="2" type="ORF">METZ01_LOCUS258973</name>
</gene>
<dbReference type="GO" id="GO:0016020">
    <property type="term" value="C:membrane"/>
    <property type="evidence" value="ECO:0007669"/>
    <property type="project" value="InterPro"/>
</dbReference>
<dbReference type="InterPro" id="IPR007329">
    <property type="entry name" value="FMN-bd"/>
</dbReference>
<protein>
    <recommendedName>
        <fullName evidence="1">FMN-binding domain-containing protein</fullName>
    </recommendedName>
</protein>
<organism evidence="2">
    <name type="scientific">marine metagenome</name>
    <dbReference type="NCBI Taxonomy" id="408172"/>
    <lineage>
        <taxon>unclassified sequences</taxon>
        <taxon>metagenomes</taxon>
        <taxon>ecological metagenomes</taxon>
    </lineage>
</organism>
<feature type="domain" description="FMN-binding" evidence="1">
    <location>
        <begin position="82"/>
        <end position="117"/>
    </location>
</feature>
<dbReference type="EMBL" id="UINC01071313">
    <property type="protein sequence ID" value="SVC06119.1"/>
    <property type="molecule type" value="Genomic_DNA"/>
</dbReference>
<sequence>MKVTLTVIALMALILGAVSSQSPSEARLQAQLRRLFPSATAFSQKEGSPPHFKAYEGSVGAGRKMLTGFAFWTTELEPLERGYDGPIKILAGVDTTGTLTGIIVVDHREPYGYFSIDPEQFAEQFVNKSIRDA</sequence>
<dbReference type="AlphaFoldDB" id="A0A382J3C6"/>
<dbReference type="Pfam" id="PF04205">
    <property type="entry name" value="FMN_bind"/>
    <property type="match status" value="1"/>
</dbReference>
<reference evidence="2" key="1">
    <citation type="submission" date="2018-05" db="EMBL/GenBank/DDBJ databases">
        <authorList>
            <person name="Lanie J.A."/>
            <person name="Ng W.-L."/>
            <person name="Kazmierczak K.M."/>
            <person name="Andrzejewski T.M."/>
            <person name="Davidsen T.M."/>
            <person name="Wayne K.J."/>
            <person name="Tettelin H."/>
            <person name="Glass J.I."/>
            <person name="Rusch D."/>
            <person name="Podicherti R."/>
            <person name="Tsui H.-C.T."/>
            <person name="Winkler M.E."/>
        </authorList>
    </citation>
    <scope>NUCLEOTIDE SEQUENCE</scope>
</reference>
<evidence type="ECO:0000313" key="2">
    <source>
        <dbReference type="EMBL" id="SVC06119.1"/>
    </source>
</evidence>
<evidence type="ECO:0000259" key="1">
    <source>
        <dbReference type="Pfam" id="PF04205"/>
    </source>
</evidence>
<proteinExistence type="predicted"/>
<dbReference type="GO" id="GO:0010181">
    <property type="term" value="F:FMN binding"/>
    <property type="evidence" value="ECO:0007669"/>
    <property type="project" value="InterPro"/>
</dbReference>
<feature type="non-terminal residue" evidence="2">
    <location>
        <position position="133"/>
    </location>
</feature>
<accession>A0A382J3C6</accession>